<feature type="non-terminal residue" evidence="1">
    <location>
        <position position="126"/>
    </location>
</feature>
<dbReference type="Proteomes" id="UP000790377">
    <property type="component" value="Unassembled WGS sequence"/>
</dbReference>
<accession>A0ACB7ZNL8</accession>
<reference evidence="1" key="1">
    <citation type="journal article" date="2021" name="New Phytol.">
        <title>Evolutionary innovations through gain and loss of genes in the ectomycorrhizal Boletales.</title>
        <authorList>
            <person name="Wu G."/>
            <person name="Miyauchi S."/>
            <person name="Morin E."/>
            <person name="Kuo A."/>
            <person name="Drula E."/>
            <person name="Varga T."/>
            <person name="Kohler A."/>
            <person name="Feng B."/>
            <person name="Cao Y."/>
            <person name="Lipzen A."/>
            <person name="Daum C."/>
            <person name="Hundley H."/>
            <person name="Pangilinan J."/>
            <person name="Johnson J."/>
            <person name="Barry K."/>
            <person name="LaButti K."/>
            <person name="Ng V."/>
            <person name="Ahrendt S."/>
            <person name="Min B."/>
            <person name="Choi I.G."/>
            <person name="Park H."/>
            <person name="Plett J.M."/>
            <person name="Magnuson J."/>
            <person name="Spatafora J.W."/>
            <person name="Nagy L.G."/>
            <person name="Henrissat B."/>
            <person name="Grigoriev I.V."/>
            <person name="Yang Z.L."/>
            <person name="Xu J."/>
            <person name="Martin F.M."/>
        </authorList>
    </citation>
    <scope>NUCLEOTIDE SEQUENCE</scope>
    <source>
        <strain evidence="1">ATCC 28755</strain>
    </source>
</reference>
<keyword evidence="2" id="KW-1185">Reference proteome</keyword>
<comment type="caution">
    <text evidence="1">The sequence shown here is derived from an EMBL/GenBank/DDBJ whole genome shotgun (WGS) entry which is preliminary data.</text>
</comment>
<feature type="non-terminal residue" evidence="1">
    <location>
        <position position="1"/>
    </location>
</feature>
<evidence type="ECO:0000313" key="1">
    <source>
        <dbReference type="EMBL" id="KAH7902800.1"/>
    </source>
</evidence>
<protein>
    <submittedName>
        <fullName evidence="1">Uncharacterized protein</fullName>
    </submittedName>
</protein>
<name>A0ACB7ZNL8_9AGAM</name>
<evidence type="ECO:0000313" key="2">
    <source>
        <dbReference type="Proteomes" id="UP000790377"/>
    </source>
</evidence>
<gene>
    <name evidence="1" type="ORF">BJ138DRAFT_967103</name>
</gene>
<dbReference type="EMBL" id="MU269526">
    <property type="protein sequence ID" value="KAH7902800.1"/>
    <property type="molecule type" value="Genomic_DNA"/>
</dbReference>
<sequence length="126" mass="13700">ASQQRQAGSRSLLRYNLQNNGEHLSTRRPGGLHPSYIGFHSKLEGDDSSAGDLEKQFLRDTTGNIFDAIAVQDRLDGGMTVMVHCPGAEATPNIPAEDIALDVYVSPRELNQSPEKVGEITVAIIR</sequence>
<proteinExistence type="predicted"/>
<organism evidence="1 2">
    <name type="scientific">Hygrophoropsis aurantiaca</name>
    <dbReference type="NCBI Taxonomy" id="72124"/>
    <lineage>
        <taxon>Eukaryota</taxon>
        <taxon>Fungi</taxon>
        <taxon>Dikarya</taxon>
        <taxon>Basidiomycota</taxon>
        <taxon>Agaricomycotina</taxon>
        <taxon>Agaricomycetes</taxon>
        <taxon>Agaricomycetidae</taxon>
        <taxon>Boletales</taxon>
        <taxon>Coniophorineae</taxon>
        <taxon>Hygrophoropsidaceae</taxon>
        <taxon>Hygrophoropsis</taxon>
    </lineage>
</organism>